<keyword evidence="12 17" id="KW-0460">Magnesium</keyword>
<dbReference type="Proteomes" id="UP000272051">
    <property type="component" value="Unassembled WGS sequence"/>
</dbReference>
<feature type="binding site" evidence="17">
    <location>
        <position position="142"/>
    </location>
    <ligand>
        <name>Mg(2+)</name>
        <dbReference type="ChEBI" id="CHEBI:18420"/>
    </ligand>
</feature>
<dbReference type="GO" id="GO:0009398">
    <property type="term" value="P:FMN biosynthetic process"/>
    <property type="evidence" value="ECO:0007669"/>
    <property type="project" value="UniProtKB-UniRule"/>
</dbReference>
<dbReference type="GO" id="GO:0003700">
    <property type="term" value="F:DNA-binding transcription factor activity"/>
    <property type="evidence" value="ECO:0007669"/>
    <property type="project" value="InterPro"/>
</dbReference>
<dbReference type="PANTHER" id="PTHR40706">
    <property type="entry name" value="RIBOFLAVIN KINASE"/>
    <property type="match status" value="1"/>
</dbReference>
<keyword evidence="6 17" id="KW-0285">Flavoprotein</keyword>
<evidence type="ECO:0000256" key="2">
    <source>
        <dbReference type="ARBA" id="ARBA00005219"/>
    </source>
</evidence>
<evidence type="ECO:0000256" key="16">
    <source>
        <dbReference type="ARBA" id="ARBA00047857"/>
    </source>
</evidence>
<comment type="similarity">
    <text evidence="3 17">Belongs to the archaeal riboflavin kinase family.</text>
</comment>
<dbReference type="Pfam" id="PF01982">
    <property type="entry name" value="CTP-dep_RFKase"/>
    <property type="match status" value="1"/>
</dbReference>
<evidence type="ECO:0000313" key="22">
    <source>
        <dbReference type="Proteomes" id="UP000278475"/>
    </source>
</evidence>
<keyword evidence="10 17" id="KW-0547">Nucleotide-binding</keyword>
<name>A0A497EZ67_9CREN</name>
<evidence type="ECO:0000256" key="17">
    <source>
        <dbReference type="HAMAP-Rule" id="MF_01285"/>
    </source>
</evidence>
<keyword evidence="9 17" id="KW-0479">Metal-binding</keyword>
<feature type="domain" description="Riboflavin kinase" evidence="18">
    <location>
        <begin position="110"/>
        <end position="232"/>
    </location>
</feature>
<dbReference type="InterPro" id="IPR036388">
    <property type="entry name" value="WH-like_DNA-bd_sf"/>
</dbReference>
<evidence type="ECO:0000256" key="11">
    <source>
        <dbReference type="ARBA" id="ARBA00022777"/>
    </source>
</evidence>
<evidence type="ECO:0000256" key="5">
    <source>
        <dbReference type="ARBA" id="ARBA00017394"/>
    </source>
</evidence>
<dbReference type="AlphaFoldDB" id="A0A497EZ67"/>
<evidence type="ECO:0000256" key="3">
    <source>
        <dbReference type="ARBA" id="ARBA00006428"/>
    </source>
</evidence>
<gene>
    <name evidence="17" type="primary">ribK</name>
    <name evidence="19" type="ORF">DRJ31_00190</name>
    <name evidence="20" type="ORF">DRJ33_04050</name>
</gene>
<evidence type="ECO:0000256" key="4">
    <source>
        <dbReference type="ARBA" id="ARBA00011987"/>
    </source>
</evidence>
<evidence type="ECO:0000256" key="15">
    <source>
        <dbReference type="ARBA" id="ARBA00033116"/>
    </source>
</evidence>
<dbReference type="InterPro" id="IPR036390">
    <property type="entry name" value="WH_DNA-bd_sf"/>
</dbReference>
<evidence type="ECO:0000256" key="8">
    <source>
        <dbReference type="ARBA" id="ARBA00022679"/>
    </source>
</evidence>
<dbReference type="InterPro" id="IPR023465">
    <property type="entry name" value="Riboflavin_kinase_dom_sf"/>
</dbReference>
<feature type="binding site" evidence="17">
    <location>
        <position position="144"/>
    </location>
    <ligand>
        <name>Mg(2+)</name>
        <dbReference type="ChEBI" id="CHEBI:18420"/>
    </ligand>
</feature>
<feature type="binding site" evidence="17">
    <location>
        <position position="209"/>
    </location>
    <ligand>
        <name>FMN</name>
        <dbReference type="ChEBI" id="CHEBI:58210"/>
    </ligand>
</feature>
<dbReference type="Proteomes" id="UP000278475">
    <property type="component" value="Unassembled WGS sequence"/>
</dbReference>
<dbReference type="InterPro" id="IPR011991">
    <property type="entry name" value="ArsR-like_HTH"/>
</dbReference>
<evidence type="ECO:0000256" key="1">
    <source>
        <dbReference type="ARBA" id="ARBA00003072"/>
    </source>
</evidence>
<sequence>MNMQQSLRGNLNVKSRFWQALIVLLRLGAHKKPVEINTVKFGKLLGVSQQTASRRIRELLNAGLITREVTRKGQAVSLTNEGVEALRELYLELKNVFEEVPKFLTLRGEVFTGIGEGSYYVDLPGYKKQFISRLGFIPYSGTLNLRLKSSIDVLNRKLLEKMPGILIKGFFDEKRTYGDVKCFKALINDSIEGALLLIKRTHYGEDVVEVISKENLRQKLGLKDGDIVEVKVFLE</sequence>
<comment type="function">
    <text evidence="1 17">Catalyzes the CTP-dependent phosphorylation of riboflavin (vitamin B2) to form flavin mononucleotide (FMN).</text>
</comment>
<feature type="binding site" evidence="17">
    <location>
        <position position="201"/>
    </location>
    <ligand>
        <name>FMN</name>
        <dbReference type="ChEBI" id="CHEBI:58210"/>
    </ligand>
</feature>
<evidence type="ECO:0000256" key="12">
    <source>
        <dbReference type="ARBA" id="ARBA00022842"/>
    </source>
</evidence>
<dbReference type="SUPFAM" id="SSF82114">
    <property type="entry name" value="Riboflavin kinase-like"/>
    <property type="match status" value="1"/>
</dbReference>
<dbReference type="CDD" id="cd00090">
    <property type="entry name" value="HTH_ARSR"/>
    <property type="match status" value="1"/>
</dbReference>
<feature type="binding site" evidence="17">
    <location>
        <begin position="113"/>
        <end position="118"/>
    </location>
    <ligand>
        <name>CDP</name>
        <dbReference type="ChEBI" id="CHEBI:58069"/>
    </ligand>
</feature>
<dbReference type="PANTHER" id="PTHR40706:SF1">
    <property type="entry name" value="RIBOFLAVIN KINASE"/>
    <property type="match status" value="1"/>
</dbReference>
<evidence type="ECO:0000256" key="9">
    <source>
        <dbReference type="ARBA" id="ARBA00022723"/>
    </source>
</evidence>
<comment type="cofactor">
    <cofactor evidence="17">
        <name>Mg(2+)</name>
        <dbReference type="ChEBI" id="CHEBI:18420"/>
    </cofactor>
    <text evidence="17">Binds 1 Mg(2+) ion per subunit.</text>
</comment>
<dbReference type="InterPro" id="IPR023470">
    <property type="entry name" value="Riboflavin_kinase_archaeal"/>
</dbReference>
<keyword evidence="8 17" id="KW-0808">Transferase</keyword>
<comment type="caution">
    <text evidence="17">Lacks conserved residue(s) required for the propagation of feature annotation.</text>
</comment>
<comment type="catalytic activity">
    <reaction evidence="16 17">
        <text>riboflavin + CTP = CDP + FMN + H(+)</text>
        <dbReference type="Rhea" id="RHEA:25021"/>
        <dbReference type="ChEBI" id="CHEBI:15378"/>
        <dbReference type="ChEBI" id="CHEBI:37563"/>
        <dbReference type="ChEBI" id="CHEBI:57986"/>
        <dbReference type="ChEBI" id="CHEBI:58069"/>
        <dbReference type="ChEBI" id="CHEBI:58210"/>
        <dbReference type="EC" id="2.7.1.161"/>
    </reaction>
</comment>
<dbReference type="SUPFAM" id="SSF46785">
    <property type="entry name" value="Winged helix' DNA-binding domain"/>
    <property type="match status" value="1"/>
</dbReference>
<dbReference type="HAMAP" id="MF_01285">
    <property type="entry name" value="Riboflavin_kinase"/>
    <property type="match status" value="1"/>
</dbReference>
<dbReference type="EC" id="2.7.1.161" evidence="4 17"/>
<evidence type="ECO:0000256" key="13">
    <source>
        <dbReference type="ARBA" id="ARBA00029789"/>
    </source>
</evidence>
<evidence type="ECO:0000313" key="19">
    <source>
        <dbReference type="EMBL" id="RLE50742.1"/>
    </source>
</evidence>
<dbReference type="GO" id="GO:0009231">
    <property type="term" value="P:riboflavin biosynthetic process"/>
    <property type="evidence" value="ECO:0007669"/>
    <property type="project" value="InterPro"/>
</dbReference>
<evidence type="ECO:0000256" key="14">
    <source>
        <dbReference type="ARBA" id="ARBA00030544"/>
    </source>
</evidence>
<evidence type="ECO:0000256" key="10">
    <source>
        <dbReference type="ARBA" id="ARBA00022741"/>
    </source>
</evidence>
<feature type="binding site" evidence="17">
    <location>
        <begin position="214"/>
        <end position="217"/>
    </location>
    <ligand>
        <name>CDP</name>
        <dbReference type="ChEBI" id="CHEBI:58069"/>
    </ligand>
</feature>
<evidence type="ECO:0000256" key="7">
    <source>
        <dbReference type="ARBA" id="ARBA00022643"/>
    </source>
</evidence>
<evidence type="ECO:0000313" key="21">
    <source>
        <dbReference type="Proteomes" id="UP000272051"/>
    </source>
</evidence>
<accession>A0A497EZ67</accession>
<evidence type="ECO:0000259" key="18">
    <source>
        <dbReference type="Pfam" id="PF01982"/>
    </source>
</evidence>
<comment type="pathway">
    <text evidence="2 17">Cofactor biosynthesis; FMN biosynthesis; FMN from riboflavin (CTP route): step 1/1.</text>
</comment>
<dbReference type="UniPathway" id="UPA00276">
    <property type="reaction ID" value="UER00929"/>
</dbReference>
<proteinExistence type="inferred from homology"/>
<evidence type="ECO:0000313" key="20">
    <source>
        <dbReference type="EMBL" id="RLE52342.1"/>
    </source>
</evidence>
<dbReference type="EMBL" id="QMQX01000057">
    <property type="protein sequence ID" value="RLE52342.1"/>
    <property type="molecule type" value="Genomic_DNA"/>
</dbReference>
<comment type="caution">
    <text evidence="20">The sequence shown here is derived from an EMBL/GenBank/DDBJ whole genome shotgun (WGS) entry which is preliminary data.</text>
</comment>
<protein>
    <recommendedName>
        <fullName evidence="5 17">Riboflavin kinase</fullName>
        <shortName evidence="17">RFK</shortName>
        <ecNumber evidence="4 17">2.7.1.161</ecNumber>
    </recommendedName>
    <alternativeName>
        <fullName evidence="14 17">CTP-dependent riboflavin kinase</fullName>
    </alternativeName>
    <alternativeName>
        <fullName evidence="15 17">CTP:riboflavin 5'-phosphotransferase</fullName>
    </alternativeName>
    <alternativeName>
        <fullName evidence="13 17">Flavokinase</fullName>
    </alternativeName>
</protein>
<evidence type="ECO:0000256" key="6">
    <source>
        <dbReference type="ARBA" id="ARBA00022630"/>
    </source>
</evidence>
<dbReference type="GO" id="GO:0008531">
    <property type="term" value="F:riboflavin kinase activity"/>
    <property type="evidence" value="ECO:0007669"/>
    <property type="project" value="InterPro"/>
</dbReference>
<dbReference type="GO" id="GO:0000166">
    <property type="term" value="F:nucleotide binding"/>
    <property type="evidence" value="ECO:0007669"/>
    <property type="project" value="UniProtKB-UniRule"/>
</dbReference>
<dbReference type="Gene3D" id="2.40.30.30">
    <property type="entry name" value="Riboflavin kinase-like"/>
    <property type="match status" value="1"/>
</dbReference>
<dbReference type="GO" id="GO:0000287">
    <property type="term" value="F:magnesium ion binding"/>
    <property type="evidence" value="ECO:0007669"/>
    <property type="project" value="UniProtKB-UniRule"/>
</dbReference>
<reference evidence="21 22" key="1">
    <citation type="submission" date="2018-06" db="EMBL/GenBank/DDBJ databases">
        <title>Extensive metabolic versatility and redundancy in microbially diverse, dynamic hydrothermal sediments.</title>
        <authorList>
            <person name="Dombrowski N."/>
            <person name="Teske A."/>
            <person name="Baker B.J."/>
        </authorList>
    </citation>
    <scope>NUCLEOTIDE SEQUENCE [LARGE SCALE GENOMIC DNA]</scope>
    <source>
        <strain evidence="20">B34_G17</strain>
        <strain evidence="19">B66_G16</strain>
    </source>
</reference>
<keyword evidence="11 17" id="KW-0418">Kinase</keyword>
<dbReference type="EMBL" id="QMQV01000001">
    <property type="protein sequence ID" value="RLE50742.1"/>
    <property type="molecule type" value="Genomic_DNA"/>
</dbReference>
<dbReference type="InterPro" id="IPR023602">
    <property type="entry name" value="Riboflavin_kinase_CTP-dep"/>
</dbReference>
<dbReference type="Gene3D" id="1.10.10.10">
    <property type="entry name" value="Winged helix-like DNA-binding domain superfamily/Winged helix DNA-binding domain"/>
    <property type="match status" value="1"/>
</dbReference>
<keyword evidence="7 17" id="KW-0288">FMN</keyword>
<dbReference type="InterPro" id="IPR039063">
    <property type="entry name" value="RibK_CTP-dep"/>
</dbReference>
<organism evidence="20 21">
    <name type="scientific">Thermoproteota archaeon</name>
    <dbReference type="NCBI Taxonomy" id="2056631"/>
    <lineage>
        <taxon>Archaea</taxon>
        <taxon>Thermoproteota</taxon>
    </lineage>
</organism>